<dbReference type="GO" id="GO:0008270">
    <property type="term" value="F:zinc ion binding"/>
    <property type="evidence" value="ECO:0007669"/>
    <property type="project" value="UniProtKB-KW"/>
</dbReference>
<feature type="compositionally biased region" description="Polar residues" evidence="6">
    <location>
        <begin position="27"/>
        <end position="40"/>
    </location>
</feature>
<evidence type="ECO:0000313" key="7">
    <source>
        <dbReference type="EMBL" id="KFA60158.1"/>
    </source>
</evidence>
<comment type="subcellular location">
    <subcellularLocation>
        <location evidence="1">Nucleus</location>
    </subcellularLocation>
</comment>
<evidence type="ECO:0000256" key="2">
    <source>
        <dbReference type="ARBA" id="ARBA00022723"/>
    </source>
</evidence>
<sequence>MASQRSGISASFTATSSHTSPAPDSSVISDNGDSDVGETSISPLLTSQFKKKKRTSKIWDHTPFGRNQIVRNTEGQIIWRCKYCKGKPAEYLENGGTTHIYKHLKSHTTLDILTPNEERAAKTRNHLEQAFSRMSQNTNPLKRRRHDDETTDLDADKFEQLLLKFLNPGVLSILPASHQTIREWAMRTFETQKRRIRQVLQSAISRIHFTVDVWSSPNKLGILGIVAHFIDSNGELVSYCVALREVHGKHSGENQAHIVMNVVEDYGIVTQIGYFVSDNADSNDTLMSSLQKLLNERHNIIYDAKHHRLRCNGHTINLAAHAFMFPKTAPDEAPTKNQVKKDTTSEYIKPSDADILKWRKTGPLGKLHNIVVFIR</sequence>
<evidence type="ECO:0000256" key="5">
    <source>
        <dbReference type="ARBA" id="ARBA00023242"/>
    </source>
</evidence>
<evidence type="ECO:0000256" key="1">
    <source>
        <dbReference type="ARBA" id="ARBA00004123"/>
    </source>
</evidence>
<dbReference type="OrthoDB" id="5076444at2759"/>
<protein>
    <recommendedName>
        <fullName evidence="9">BED-type domain-containing protein</fullName>
    </recommendedName>
</protein>
<feature type="compositionally biased region" description="Low complexity" evidence="6">
    <location>
        <begin position="9"/>
        <end position="26"/>
    </location>
</feature>
<accession>A0A084Q873</accession>
<feature type="non-terminal residue" evidence="7">
    <location>
        <position position="375"/>
    </location>
</feature>
<evidence type="ECO:0000256" key="4">
    <source>
        <dbReference type="ARBA" id="ARBA00022833"/>
    </source>
</evidence>
<dbReference type="GO" id="GO:0005634">
    <property type="term" value="C:nucleus"/>
    <property type="evidence" value="ECO:0007669"/>
    <property type="project" value="UniProtKB-SubCell"/>
</dbReference>
<keyword evidence="8" id="KW-1185">Reference proteome</keyword>
<gene>
    <name evidence="7" type="ORF">S40285_09692</name>
</gene>
<evidence type="ECO:0000256" key="3">
    <source>
        <dbReference type="ARBA" id="ARBA00022771"/>
    </source>
</evidence>
<evidence type="ECO:0000256" key="6">
    <source>
        <dbReference type="SAM" id="MobiDB-lite"/>
    </source>
</evidence>
<proteinExistence type="predicted"/>
<dbReference type="InterPro" id="IPR012337">
    <property type="entry name" value="RNaseH-like_sf"/>
</dbReference>
<dbReference type="AlphaFoldDB" id="A0A084Q873"/>
<keyword evidence="3" id="KW-0863">Zinc-finger</keyword>
<reference evidence="7 8" key="1">
    <citation type="journal article" date="2014" name="BMC Genomics">
        <title>Comparative genome sequencing reveals chemotype-specific gene clusters in the toxigenic black mold Stachybotrys.</title>
        <authorList>
            <person name="Semeiks J."/>
            <person name="Borek D."/>
            <person name="Otwinowski Z."/>
            <person name="Grishin N.V."/>
        </authorList>
    </citation>
    <scope>NUCLEOTIDE SEQUENCE [LARGE SCALE GENOMIC DNA]</scope>
    <source>
        <strain evidence="7 8">IBT 40285</strain>
    </source>
</reference>
<evidence type="ECO:0008006" key="9">
    <source>
        <dbReference type="Google" id="ProtNLM"/>
    </source>
</evidence>
<keyword evidence="2" id="KW-0479">Metal-binding</keyword>
<dbReference type="Proteomes" id="UP000028524">
    <property type="component" value="Unassembled WGS sequence"/>
</dbReference>
<dbReference type="InParanoid" id="A0A084Q873"/>
<dbReference type="STRING" id="1283841.A0A084Q873"/>
<keyword evidence="5" id="KW-0539">Nucleus</keyword>
<dbReference type="PANTHER" id="PTHR46481">
    <property type="entry name" value="ZINC FINGER BED DOMAIN-CONTAINING PROTEIN 4"/>
    <property type="match status" value="1"/>
</dbReference>
<organism evidence="7 8">
    <name type="scientific">Stachybotrys chlorohalonatus (strain IBT 40285)</name>
    <dbReference type="NCBI Taxonomy" id="1283841"/>
    <lineage>
        <taxon>Eukaryota</taxon>
        <taxon>Fungi</taxon>
        <taxon>Dikarya</taxon>
        <taxon>Ascomycota</taxon>
        <taxon>Pezizomycotina</taxon>
        <taxon>Sordariomycetes</taxon>
        <taxon>Hypocreomycetidae</taxon>
        <taxon>Hypocreales</taxon>
        <taxon>Stachybotryaceae</taxon>
        <taxon>Stachybotrys</taxon>
    </lineage>
</organism>
<dbReference type="HOGENOM" id="CLU_054096_0_0_1"/>
<feature type="region of interest" description="Disordered" evidence="6">
    <location>
        <begin position="1"/>
        <end position="40"/>
    </location>
</feature>
<dbReference type="InterPro" id="IPR052035">
    <property type="entry name" value="ZnF_BED_domain_contain"/>
</dbReference>
<dbReference type="SUPFAM" id="SSF53098">
    <property type="entry name" value="Ribonuclease H-like"/>
    <property type="match status" value="1"/>
</dbReference>
<keyword evidence="4" id="KW-0862">Zinc</keyword>
<dbReference type="PANTHER" id="PTHR46481:SF10">
    <property type="entry name" value="ZINC FINGER BED DOMAIN-CONTAINING PROTEIN 39"/>
    <property type="match status" value="1"/>
</dbReference>
<name>A0A084Q873_STAC4</name>
<dbReference type="OMA" id="TIHWIAN"/>
<dbReference type="EMBL" id="KL661874">
    <property type="protein sequence ID" value="KFA60158.1"/>
    <property type="molecule type" value="Genomic_DNA"/>
</dbReference>
<evidence type="ECO:0000313" key="8">
    <source>
        <dbReference type="Proteomes" id="UP000028524"/>
    </source>
</evidence>